<dbReference type="SUPFAM" id="SSF56112">
    <property type="entry name" value="Protein kinase-like (PK-like)"/>
    <property type="match status" value="1"/>
</dbReference>
<reference evidence="2 3" key="1">
    <citation type="journal article" date="2021" name="Sci. Rep.">
        <title>The genome of the diatom Chaetoceros tenuissimus carries an ancient integrated fragment of an extant virus.</title>
        <authorList>
            <person name="Hongo Y."/>
            <person name="Kimura K."/>
            <person name="Takaki Y."/>
            <person name="Yoshida Y."/>
            <person name="Baba S."/>
            <person name="Kobayashi G."/>
            <person name="Nagasaki K."/>
            <person name="Hano T."/>
            <person name="Tomaru Y."/>
        </authorList>
    </citation>
    <scope>NUCLEOTIDE SEQUENCE [LARGE SCALE GENOMIC DNA]</scope>
    <source>
        <strain evidence="2 3">NIES-3715</strain>
    </source>
</reference>
<sequence>MSQTDELTAILKAYFNDIEETYNVQTLNGGLINDTYLIQFQSSSSTASSYILQRINSNVFQNVKQLMSNITQVSRYISSLDSTPEFYLQVISTRDDSSYHVQKEKEATYYWRVYNYIPNSISYSFCQDFSRDVSAQKNLLMQAGKAYGEFQVLLHTFDVSKLYDTIPDFHHTSKRLQTFRDTVQKDVCDRVQNVQKEIKVVESFAHLAPSIINLLESGEIPTRVCHNDTKLENVLFDKSTHEAKCVIDYDTIMKGSLLYDFGDSIRSMANSASEEEQDLSLVKFDIDAFRCFAKGYISTAGHIMTQSEKEHLYLGPLVIVYEQGMRFLTDYIEGDVYFKTQYEDQNLCRARNQLRLLQDMFDQIKEVKSILSHEFDEK</sequence>
<evidence type="ECO:0000313" key="2">
    <source>
        <dbReference type="EMBL" id="GFH56317.1"/>
    </source>
</evidence>
<accession>A0AAD3D2C7</accession>
<evidence type="ECO:0000313" key="3">
    <source>
        <dbReference type="Proteomes" id="UP001054902"/>
    </source>
</evidence>
<protein>
    <submittedName>
        <fullName evidence="2">Aminoglycoside phosphotransferase family protein</fullName>
    </submittedName>
</protein>
<dbReference type="Proteomes" id="UP001054902">
    <property type="component" value="Unassembled WGS sequence"/>
</dbReference>
<organism evidence="2 3">
    <name type="scientific">Chaetoceros tenuissimus</name>
    <dbReference type="NCBI Taxonomy" id="426638"/>
    <lineage>
        <taxon>Eukaryota</taxon>
        <taxon>Sar</taxon>
        <taxon>Stramenopiles</taxon>
        <taxon>Ochrophyta</taxon>
        <taxon>Bacillariophyta</taxon>
        <taxon>Coscinodiscophyceae</taxon>
        <taxon>Chaetocerotophycidae</taxon>
        <taxon>Chaetocerotales</taxon>
        <taxon>Chaetocerotaceae</taxon>
        <taxon>Chaetoceros</taxon>
    </lineage>
</organism>
<dbReference type="Gene3D" id="3.90.1200.10">
    <property type="match status" value="1"/>
</dbReference>
<comment type="caution">
    <text evidence="2">The sequence shown here is derived from an EMBL/GenBank/DDBJ whole genome shotgun (WGS) entry which is preliminary data.</text>
</comment>
<feature type="domain" description="Aminoglycoside phosphotransferase" evidence="1">
    <location>
        <begin position="24"/>
        <end position="273"/>
    </location>
</feature>
<dbReference type="PANTHER" id="PTHR21064">
    <property type="entry name" value="AMINOGLYCOSIDE PHOSPHOTRANSFERASE DOMAIN-CONTAINING PROTEIN-RELATED"/>
    <property type="match status" value="1"/>
</dbReference>
<evidence type="ECO:0000259" key="1">
    <source>
        <dbReference type="Pfam" id="PF01636"/>
    </source>
</evidence>
<gene>
    <name evidence="2" type="ORF">CTEN210_12793</name>
</gene>
<dbReference type="Pfam" id="PF01636">
    <property type="entry name" value="APH"/>
    <property type="match status" value="1"/>
</dbReference>
<name>A0AAD3D2C7_9STRA</name>
<proteinExistence type="predicted"/>
<dbReference type="AlphaFoldDB" id="A0AAD3D2C7"/>
<dbReference type="EMBL" id="BLLK01000051">
    <property type="protein sequence ID" value="GFH56317.1"/>
    <property type="molecule type" value="Genomic_DNA"/>
</dbReference>
<dbReference type="PANTHER" id="PTHR21064:SF5">
    <property type="entry name" value="SLR1880 PROTEIN"/>
    <property type="match status" value="1"/>
</dbReference>
<keyword evidence="3" id="KW-1185">Reference proteome</keyword>
<dbReference type="InterPro" id="IPR050249">
    <property type="entry name" value="Pseudomonas-type_ThrB"/>
</dbReference>
<dbReference type="InterPro" id="IPR002575">
    <property type="entry name" value="Aminoglycoside_PTrfase"/>
</dbReference>
<dbReference type="InterPro" id="IPR011009">
    <property type="entry name" value="Kinase-like_dom_sf"/>
</dbReference>